<gene>
    <name evidence="1" type="ORF">Melaina855_1230</name>
</gene>
<reference evidence="1" key="1">
    <citation type="journal article" date="2020" name="J. ISSAAS">
        <title>Lactobacilli and other gastrointestinal microbiota of Peromyscus leucopus, reservoir host for agents of Lyme disease and other zoonoses in North America.</title>
        <authorList>
            <person name="Milovic A."/>
            <person name="Bassam K."/>
            <person name="Shao H."/>
            <person name="Chatzistamou I."/>
            <person name="Tufts D.M."/>
            <person name="Diuk-Wasser M."/>
            <person name="Barbour A.G."/>
        </authorList>
    </citation>
    <scope>NUCLEOTIDE SEQUENCE</scope>
    <source>
        <strain evidence="1">LL20</strain>
    </source>
</reference>
<accession>A0A650EJK6</accession>
<protein>
    <submittedName>
        <fullName evidence="1">Uncharacterized protein</fullName>
    </submittedName>
</protein>
<name>A0A650EJK6_9BACT</name>
<organism evidence="1">
    <name type="scientific">uncultured Candidatus Melainabacteria bacterium</name>
    <dbReference type="NCBI Taxonomy" id="2682970"/>
    <lineage>
        <taxon>Bacteria</taxon>
        <taxon>Bacillati</taxon>
        <taxon>Candidatus Melainabacteria</taxon>
        <taxon>environmental samples</taxon>
    </lineage>
</organism>
<sequence length="1938" mass="224684">MRIYNINPFNQYFTGKRQDRNTVNQLKQDNPYDLNYINQRNISQAIENLSELPGEDNVNFLLDISENLKYTTNIDLGKNSYNDWQVKLNNAAKKSLSKSPQEIQEKLAQRIEKLSAKKSLTGEEQEILSLRDLILFQVDKKQLEQIENKNIKELNRNLDYFIISSEVPLSQKLYILKRLNYFISPEYEINPQLKDKKTQALAEIINDITINTPESKIPNIKSTNQKNHGMCAAISICRKNLAYEDKANFVDMILSELDNSKYLMIYDITKLGTKTKVPIHKTEIDFEYALQNGYRIIDTSAMYWMQAANTTSAVGEPVGEYLTFDKDNFDMFQDSHLLPNLEDELSGQQNYYRTLFKTKSVLEKYKKQAEKSKIADKIQINNSQKNIKTIQKITNNLNSILQEISPEISFNKLHKISSDLIKLEIPTSAKAENISDYRKDFLYIPNESDNAKLEKIKAFLSIALDNKDSNKLNQKAPEILTFVNTIHSLNKSKPNHIAARINRAEALYNAAAAYRTQYIFGLYIPERLHDLVVEMNIPDRETVIIKNMESLANKLEKGSLNPTIQTILSERFGVNNNKEKIIEALNTNKDAMTLITTQLLDDLFYSVLTVNRKHVLLNEIKNTRSEIEENSDKVLISQTANNLKITANKYKVLETLDKFIAKLESENCSEEEYISIYNKFGKKNQMLDFKEIYEKLENELFKEKNEDIIKGFNALHGLAPDAPIEETEDIFKKIGNQFNNISAITSNLQNALEITDENGDILNTVLLREIVTKKLENMGEIIPAKDLKKFQKRFNTINYKMTNTNGIHKKLKDLPKELTTFSKAEKETLNLIESKINGWYSHTTRLLELQYKLIKEPLEEINRQVGVKTGHNWVSPEGQSGLNSTQQIQIIEQMTDRPYYIETNGQLAVKKIKNSPYSGISGTSVDHKRPAMHAQYIVDIKPIKVGNTTKEALFHDNTWGPKEHANTWIDENGLSRTDYNNEYGGELGYITDEKYSNGKLLDNLFTEVGQTKEEYEEYKFPMLTDILTPGRNPLAGSFVRQIRQNTMLSPTMYLETLEKLAQSMTRNEVFTTINKTKNLGQNTYKKYLKIENRILSQEPLNKGINTLEDYNNLSDNDELKILLEKIALIKSFSGIPDSKIFYRKTTMAELNNMKSIIRKEAHKNFDYTFGKNSDITKYGTESVRNNLNTQLSQLAKENNFKLSLNQIINIVNSMNKISKEKFDGSLDTTINLMSDNFAKYLATHTPDFDNKNKKIEDIANNVRTMLRANMGFTLADLNKTSSAIRKWIDDAFAPSTDEEFVQIFRNLQNMTTKEFYSKYNSQITDEIMGIKPITGFDVLKQFKVLDESAMDSVFSMLFNEEFGYTTSMSKTIPSYDYTKTNRILRGAYYAKEGRSFDDIYIDYYFSLLSLNRHKQYDKLKTMAFKQYGMFPAYPKVDPDSKKDIEDMIQDFYNEISNSIEAIEAYKIQDQSFEIIEKIKKYSKKLDEKSPLSQRQEKYIKDLMAQFLEINGEDTSVKDTIDAGFKIMELDSSATGSDYKKLIDIMFNELKMFVTTADGKTMQDSVKATVTEIQNKRREFVMNIIEPKYQNKAYKLLDKWLSAKMKNNPNSDDYFADFEIFFEKHRLTKNPERLLNEYLLLLAQPDDNTRQYSEAEKKQLEDVKEIYKLNIKGLLFQANILEMQQILMNCAKEGNLNIVREEFKNSQIMLNDGRIVSLDSDEGLIIILDPLMRDEDIDTLVMFIEQLGLSERVIEMYTKNIKFDNVYKNIKRIDNILLSVSKQTEIVKKELDKLGNIDNDPDYIEKINQTKENIIKKFKNTNYRKSIKIVEEGFKNALAEIEKHPELSKTAYLHLFMENVKTATLYVATNQIDQLNLKLMAYQRIYDLLRNLKVRKDSYVLPYLEKYFEEVKKVEEFANQHTRDYKNLDLKTGNYALND</sequence>
<proteinExistence type="predicted"/>
<dbReference type="EMBL" id="MN577570">
    <property type="protein sequence ID" value="QGT49736.1"/>
    <property type="molecule type" value="Genomic_DNA"/>
</dbReference>
<evidence type="ECO:0000313" key="1">
    <source>
        <dbReference type="EMBL" id="QGT49736.1"/>
    </source>
</evidence>